<gene>
    <name evidence="2" type="ORF">EYF80_056660</name>
</gene>
<evidence type="ECO:0000256" key="1">
    <source>
        <dbReference type="SAM" id="Phobius"/>
    </source>
</evidence>
<evidence type="ECO:0000313" key="3">
    <source>
        <dbReference type="Proteomes" id="UP000314294"/>
    </source>
</evidence>
<keyword evidence="1" id="KW-0812">Transmembrane</keyword>
<evidence type="ECO:0000313" key="2">
    <source>
        <dbReference type="EMBL" id="TNN33176.1"/>
    </source>
</evidence>
<dbReference type="AlphaFoldDB" id="A0A4Z2EW46"/>
<feature type="transmembrane region" description="Helical" evidence="1">
    <location>
        <begin position="12"/>
        <end position="31"/>
    </location>
</feature>
<protein>
    <submittedName>
        <fullName evidence="2">Uncharacterized protein</fullName>
    </submittedName>
</protein>
<keyword evidence="1" id="KW-0472">Membrane</keyword>
<dbReference type="EMBL" id="SRLO01002329">
    <property type="protein sequence ID" value="TNN33176.1"/>
    <property type="molecule type" value="Genomic_DNA"/>
</dbReference>
<accession>A0A4Z2EW46</accession>
<name>A0A4Z2EW46_9TELE</name>
<keyword evidence="1" id="KW-1133">Transmembrane helix</keyword>
<comment type="caution">
    <text evidence="2">The sequence shown here is derived from an EMBL/GenBank/DDBJ whole genome shotgun (WGS) entry which is preliminary data.</text>
</comment>
<keyword evidence="3" id="KW-1185">Reference proteome</keyword>
<proteinExistence type="predicted"/>
<organism evidence="2 3">
    <name type="scientific">Liparis tanakae</name>
    <name type="common">Tanaka's snailfish</name>
    <dbReference type="NCBI Taxonomy" id="230148"/>
    <lineage>
        <taxon>Eukaryota</taxon>
        <taxon>Metazoa</taxon>
        <taxon>Chordata</taxon>
        <taxon>Craniata</taxon>
        <taxon>Vertebrata</taxon>
        <taxon>Euteleostomi</taxon>
        <taxon>Actinopterygii</taxon>
        <taxon>Neopterygii</taxon>
        <taxon>Teleostei</taxon>
        <taxon>Neoteleostei</taxon>
        <taxon>Acanthomorphata</taxon>
        <taxon>Eupercaria</taxon>
        <taxon>Perciformes</taxon>
        <taxon>Cottioidei</taxon>
        <taxon>Cottales</taxon>
        <taxon>Liparidae</taxon>
        <taxon>Liparis</taxon>
    </lineage>
</organism>
<reference evidence="2 3" key="1">
    <citation type="submission" date="2019-03" db="EMBL/GenBank/DDBJ databases">
        <title>First draft genome of Liparis tanakae, snailfish: a comprehensive survey of snailfish specific genes.</title>
        <authorList>
            <person name="Kim W."/>
            <person name="Song I."/>
            <person name="Jeong J.-H."/>
            <person name="Kim D."/>
            <person name="Kim S."/>
            <person name="Ryu S."/>
            <person name="Song J.Y."/>
            <person name="Lee S.K."/>
        </authorList>
    </citation>
    <scope>NUCLEOTIDE SEQUENCE [LARGE SCALE GENOMIC DNA]</scope>
    <source>
        <tissue evidence="2">Muscle</tissue>
    </source>
</reference>
<dbReference type="Proteomes" id="UP000314294">
    <property type="component" value="Unassembled WGS sequence"/>
</dbReference>
<sequence length="80" mass="8991">MNFMISHKSTTIIFIIIIITITTATILYRDVWTFRELPFRRESAGRIEPASVMPIDRGSIMKDERFSKPDAAAFLGGGVA</sequence>